<evidence type="ECO:0000313" key="1">
    <source>
        <dbReference type="EMBL" id="RMX46019.1"/>
    </source>
</evidence>
<reference evidence="1 2" key="1">
    <citation type="journal article" date="2018" name="Sci. Rep.">
        <title>Comparative analysis of the Pocillopora damicornis genome highlights role of immune system in coral evolution.</title>
        <authorList>
            <person name="Cunning R."/>
            <person name="Bay R.A."/>
            <person name="Gillette P."/>
            <person name="Baker A.C."/>
            <person name="Traylor-Knowles N."/>
        </authorList>
    </citation>
    <scope>NUCLEOTIDE SEQUENCE [LARGE SCALE GENOMIC DNA]</scope>
    <source>
        <strain evidence="1">RSMAS</strain>
        <tissue evidence="1">Whole animal</tissue>
    </source>
</reference>
<dbReference type="AlphaFoldDB" id="A0A3M6TXM8"/>
<comment type="caution">
    <text evidence="1">The sequence shown here is derived from an EMBL/GenBank/DDBJ whole genome shotgun (WGS) entry which is preliminary data.</text>
</comment>
<name>A0A3M6TXM8_POCDA</name>
<protein>
    <submittedName>
        <fullName evidence="1">Uncharacterized protein</fullName>
    </submittedName>
</protein>
<organism evidence="1 2">
    <name type="scientific">Pocillopora damicornis</name>
    <name type="common">Cauliflower coral</name>
    <name type="synonym">Millepora damicornis</name>
    <dbReference type="NCBI Taxonomy" id="46731"/>
    <lineage>
        <taxon>Eukaryota</taxon>
        <taxon>Metazoa</taxon>
        <taxon>Cnidaria</taxon>
        <taxon>Anthozoa</taxon>
        <taxon>Hexacorallia</taxon>
        <taxon>Scleractinia</taxon>
        <taxon>Astrocoeniina</taxon>
        <taxon>Pocilloporidae</taxon>
        <taxon>Pocillopora</taxon>
    </lineage>
</organism>
<keyword evidence="2" id="KW-1185">Reference proteome</keyword>
<evidence type="ECO:0000313" key="2">
    <source>
        <dbReference type="Proteomes" id="UP000275408"/>
    </source>
</evidence>
<accession>A0A3M6TXM8</accession>
<gene>
    <name evidence="1" type="ORF">pdam_00002001</name>
</gene>
<dbReference type="Proteomes" id="UP000275408">
    <property type="component" value="Unassembled WGS sequence"/>
</dbReference>
<proteinExistence type="predicted"/>
<sequence length="88" mass="10413">MKRKRRIISILHEEEFTTQSSGHKIKVLDIQGDLKVTKHPEHLEKEKSKERFEYTQERQCMQGPALLHGETISRIIRKPETTSYIINI</sequence>
<dbReference type="EMBL" id="RCHS01002737">
    <property type="protein sequence ID" value="RMX46019.1"/>
    <property type="molecule type" value="Genomic_DNA"/>
</dbReference>